<dbReference type="RefSeq" id="WP_145649687.1">
    <property type="nucleotide sequence ID" value="NZ_VLLB01000004.1"/>
</dbReference>
<dbReference type="SUPFAM" id="SSF46785">
    <property type="entry name" value="Winged helix' DNA-binding domain"/>
    <property type="match status" value="1"/>
</dbReference>
<dbReference type="Gene3D" id="1.10.10.10">
    <property type="entry name" value="Winged helix-like DNA-binding domain superfamily/Winged helix DNA-binding domain"/>
    <property type="match status" value="1"/>
</dbReference>
<dbReference type="GO" id="GO:0006351">
    <property type="term" value="P:DNA-templated transcription"/>
    <property type="evidence" value="ECO:0007669"/>
    <property type="project" value="TreeGrafter"/>
</dbReference>
<evidence type="ECO:0000313" key="6">
    <source>
        <dbReference type="EMBL" id="TWI65394.1"/>
    </source>
</evidence>
<dbReference type="AlphaFoldDB" id="A0A562RA01"/>
<evidence type="ECO:0000256" key="2">
    <source>
        <dbReference type="ARBA" id="ARBA00023015"/>
    </source>
</evidence>
<accession>A0A562RA01</accession>
<evidence type="ECO:0000256" key="1">
    <source>
        <dbReference type="ARBA" id="ARBA00009437"/>
    </source>
</evidence>
<dbReference type="Pfam" id="PF00126">
    <property type="entry name" value="HTH_1"/>
    <property type="match status" value="1"/>
</dbReference>
<dbReference type="FunFam" id="1.10.10.10:FF:000001">
    <property type="entry name" value="LysR family transcriptional regulator"/>
    <property type="match status" value="1"/>
</dbReference>
<evidence type="ECO:0000313" key="7">
    <source>
        <dbReference type="Proteomes" id="UP000318431"/>
    </source>
</evidence>
<dbReference type="FunFam" id="3.40.190.290:FF:000001">
    <property type="entry name" value="Transcriptional regulator, LysR family"/>
    <property type="match status" value="1"/>
</dbReference>
<sequence length="300" mass="32990">MDYYLAVKAFIGVADTGSFSRTAAHLDLPRNAVTKLVQSLEAHLKVRLFHRTTRRVALTSDGSAYYERIARVFDAWQEAAADLAAAHAAPRGRLRVDMGTTMASLLVIPALPEFQARYPELQLDLGIGDRTVDLVHERVDCVVRGGRIADESLIARPIGDMHFVTCASPAYLARHGTPAHPADLEDGHLLVRYFFAGSGRRMPIVLRRGDEQATVTGRQFLAVNDSNAYLAAGLAGLGVLHTPAFMAEPHIASGQLVRLLPAWSAEPHPISIVYLPNRHLSARVRVFVDWMAELFARQAR</sequence>
<keyword evidence="3 6" id="KW-0238">DNA-binding</keyword>
<reference evidence="6 7" key="1">
    <citation type="journal article" date="2015" name="Stand. Genomic Sci.">
        <title>Genomic Encyclopedia of Bacterial and Archaeal Type Strains, Phase III: the genomes of soil and plant-associated and newly described type strains.</title>
        <authorList>
            <person name="Whitman W.B."/>
            <person name="Woyke T."/>
            <person name="Klenk H.P."/>
            <person name="Zhou Y."/>
            <person name="Lilburn T.G."/>
            <person name="Beck B.J."/>
            <person name="De Vos P."/>
            <person name="Vandamme P."/>
            <person name="Eisen J.A."/>
            <person name="Garrity G."/>
            <person name="Hugenholtz P."/>
            <person name="Kyrpides N.C."/>
        </authorList>
    </citation>
    <scope>NUCLEOTIDE SEQUENCE [LARGE SCALE GENOMIC DNA]</scope>
    <source>
        <strain evidence="6 7">CGMCC 1.10822</strain>
    </source>
</reference>
<comment type="similarity">
    <text evidence="1">Belongs to the LysR transcriptional regulatory family.</text>
</comment>
<dbReference type="PANTHER" id="PTHR30537">
    <property type="entry name" value="HTH-TYPE TRANSCRIPTIONAL REGULATOR"/>
    <property type="match status" value="1"/>
</dbReference>
<dbReference type="OrthoDB" id="8538345at2"/>
<dbReference type="Pfam" id="PF03466">
    <property type="entry name" value="LysR_substrate"/>
    <property type="match status" value="1"/>
</dbReference>
<protein>
    <submittedName>
        <fullName evidence="6">DNA-binding transcriptional LysR family regulator</fullName>
    </submittedName>
</protein>
<name>A0A562RA01_9BURK</name>
<dbReference type="InterPro" id="IPR005119">
    <property type="entry name" value="LysR_subst-bd"/>
</dbReference>
<evidence type="ECO:0000259" key="5">
    <source>
        <dbReference type="PROSITE" id="PS50931"/>
    </source>
</evidence>
<comment type="caution">
    <text evidence="6">The sequence shown here is derived from an EMBL/GenBank/DDBJ whole genome shotgun (WGS) entry which is preliminary data.</text>
</comment>
<dbReference type="InterPro" id="IPR036390">
    <property type="entry name" value="WH_DNA-bd_sf"/>
</dbReference>
<dbReference type="EMBL" id="VLLB01000004">
    <property type="protein sequence ID" value="TWI65394.1"/>
    <property type="molecule type" value="Genomic_DNA"/>
</dbReference>
<organism evidence="6 7">
    <name type="scientific">Pseudoduganella lurida</name>
    <dbReference type="NCBI Taxonomy" id="1036180"/>
    <lineage>
        <taxon>Bacteria</taxon>
        <taxon>Pseudomonadati</taxon>
        <taxon>Pseudomonadota</taxon>
        <taxon>Betaproteobacteria</taxon>
        <taxon>Burkholderiales</taxon>
        <taxon>Oxalobacteraceae</taxon>
        <taxon>Telluria group</taxon>
        <taxon>Pseudoduganella</taxon>
    </lineage>
</organism>
<dbReference type="Proteomes" id="UP000318431">
    <property type="component" value="Unassembled WGS sequence"/>
</dbReference>
<dbReference type="InterPro" id="IPR058163">
    <property type="entry name" value="LysR-type_TF_proteobact-type"/>
</dbReference>
<evidence type="ECO:0000256" key="4">
    <source>
        <dbReference type="ARBA" id="ARBA00023163"/>
    </source>
</evidence>
<dbReference type="InterPro" id="IPR036388">
    <property type="entry name" value="WH-like_DNA-bd_sf"/>
</dbReference>
<dbReference type="InterPro" id="IPR000847">
    <property type="entry name" value="LysR_HTH_N"/>
</dbReference>
<keyword evidence="2" id="KW-0805">Transcription regulation</keyword>
<feature type="domain" description="HTH lysR-type" evidence="5">
    <location>
        <begin position="1"/>
        <end position="59"/>
    </location>
</feature>
<dbReference type="PANTHER" id="PTHR30537:SF17">
    <property type="entry name" value="LYSR-FAMILY REGULATORY PROTEIN"/>
    <property type="match status" value="1"/>
</dbReference>
<dbReference type="GO" id="GO:0043565">
    <property type="term" value="F:sequence-specific DNA binding"/>
    <property type="evidence" value="ECO:0007669"/>
    <property type="project" value="TreeGrafter"/>
</dbReference>
<dbReference type="SUPFAM" id="SSF53850">
    <property type="entry name" value="Periplasmic binding protein-like II"/>
    <property type="match status" value="1"/>
</dbReference>
<dbReference type="CDD" id="cd08472">
    <property type="entry name" value="PBP2_CrgA_like_3"/>
    <property type="match status" value="1"/>
</dbReference>
<dbReference type="GO" id="GO:0003700">
    <property type="term" value="F:DNA-binding transcription factor activity"/>
    <property type="evidence" value="ECO:0007669"/>
    <property type="project" value="InterPro"/>
</dbReference>
<proteinExistence type="inferred from homology"/>
<keyword evidence="4" id="KW-0804">Transcription</keyword>
<dbReference type="Gene3D" id="3.40.190.10">
    <property type="entry name" value="Periplasmic binding protein-like II"/>
    <property type="match status" value="2"/>
</dbReference>
<gene>
    <name evidence="6" type="ORF">IP91_02802</name>
</gene>
<dbReference type="PROSITE" id="PS50931">
    <property type="entry name" value="HTH_LYSR"/>
    <property type="match status" value="1"/>
</dbReference>
<keyword evidence="7" id="KW-1185">Reference proteome</keyword>
<evidence type="ECO:0000256" key="3">
    <source>
        <dbReference type="ARBA" id="ARBA00023125"/>
    </source>
</evidence>